<dbReference type="STRING" id="322710.Avin_25700"/>
<sequence>MIRSPAYFILFYIVCNYMVTFSQYDDENQNF</sequence>
<protein>
    <submittedName>
        <fullName evidence="2">Uncharacterized protein</fullName>
    </submittedName>
</protein>
<accession>C1DIR9</accession>
<feature type="transmembrane region" description="Helical" evidence="1">
    <location>
        <begin position="7"/>
        <end position="24"/>
    </location>
</feature>
<organism evidence="2 3">
    <name type="scientific">Azotobacter vinelandii (strain DJ / ATCC BAA-1303)</name>
    <dbReference type="NCBI Taxonomy" id="322710"/>
    <lineage>
        <taxon>Bacteria</taxon>
        <taxon>Pseudomonadati</taxon>
        <taxon>Pseudomonadota</taxon>
        <taxon>Gammaproteobacteria</taxon>
        <taxon>Pseudomonadales</taxon>
        <taxon>Pseudomonadaceae</taxon>
        <taxon>Azotobacter</taxon>
    </lineage>
</organism>
<gene>
    <name evidence="2" type="ordered locus">Avin_25700</name>
</gene>
<keyword evidence="1" id="KW-1133">Transmembrane helix</keyword>
<evidence type="ECO:0000256" key="1">
    <source>
        <dbReference type="SAM" id="Phobius"/>
    </source>
</evidence>
<dbReference type="Proteomes" id="UP000002424">
    <property type="component" value="Chromosome"/>
</dbReference>
<reference evidence="2 3" key="1">
    <citation type="journal article" date="2009" name="J. Bacteriol.">
        <title>Genome sequence of Azotobacter vinelandii, an obligate aerobe specialized to support diverse anaerobic metabolic processes.</title>
        <authorList>
            <person name="Setubal J.C."/>
            <person name="dos Santos P."/>
            <person name="Goldman B.S."/>
            <person name="Ertesvag H."/>
            <person name="Espin G."/>
            <person name="Rubio L.M."/>
            <person name="Valla S."/>
            <person name="Almeida N.F."/>
            <person name="Balasubramanian D."/>
            <person name="Cromes L."/>
            <person name="Curatti L."/>
            <person name="Du Z."/>
            <person name="Godsy E."/>
            <person name="Goodner B."/>
            <person name="Hellner-Burris K."/>
            <person name="Hernandez J.A."/>
            <person name="Houmiel K."/>
            <person name="Imperial J."/>
            <person name="Kennedy C."/>
            <person name="Larson T.J."/>
            <person name="Latreille P."/>
            <person name="Ligon L.S."/>
            <person name="Lu J."/>
            <person name="Maerk M."/>
            <person name="Miller N.M."/>
            <person name="Norton S."/>
            <person name="O'Carroll I.P."/>
            <person name="Paulsen I."/>
            <person name="Raulfs E.C."/>
            <person name="Roemer R."/>
            <person name="Rosser J."/>
            <person name="Segura D."/>
            <person name="Slater S."/>
            <person name="Stricklin S.L."/>
            <person name="Studholme D.J."/>
            <person name="Sun J."/>
            <person name="Viana C.J."/>
            <person name="Wallin E."/>
            <person name="Wang B."/>
            <person name="Wheeler C."/>
            <person name="Zhu H."/>
            <person name="Dean D.R."/>
            <person name="Dixon R."/>
            <person name="Wood D."/>
        </authorList>
    </citation>
    <scope>NUCLEOTIDE SEQUENCE [LARGE SCALE GENOMIC DNA]</scope>
    <source>
        <strain evidence="3">DJ / ATCC BAA-1303</strain>
    </source>
</reference>
<dbReference type="AlphaFoldDB" id="C1DIR9"/>
<keyword evidence="1" id="KW-0472">Membrane</keyword>
<evidence type="ECO:0000313" key="2">
    <source>
        <dbReference type="EMBL" id="ACO78750.1"/>
    </source>
</evidence>
<dbReference type="EMBL" id="CP001157">
    <property type="protein sequence ID" value="ACO78750.1"/>
    <property type="molecule type" value="Genomic_DNA"/>
</dbReference>
<keyword evidence="1" id="KW-0812">Transmembrane</keyword>
<proteinExistence type="predicted"/>
<dbReference type="KEGG" id="avn:Avin_25700"/>
<evidence type="ECO:0000313" key="3">
    <source>
        <dbReference type="Proteomes" id="UP000002424"/>
    </source>
</evidence>
<dbReference type="HOGENOM" id="CLU_3394837_0_0_6"/>
<keyword evidence="3" id="KW-1185">Reference proteome</keyword>
<name>C1DIR9_AZOVD</name>
<dbReference type="EnsemblBacteria" id="ACO78750">
    <property type="protein sequence ID" value="ACO78750"/>
    <property type="gene ID" value="Avin_25700"/>
</dbReference>